<feature type="domain" description="Histone deacetylase" evidence="1">
    <location>
        <begin position="71"/>
        <end position="270"/>
    </location>
</feature>
<dbReference type="AlphaFoldDB" id="A0A7C1B8X3"/>
<dbReference type="InterPro" id="IPR023696">
    <property type="entry name" value="Ureohydrolase_dom_sf"/>
</dbReference>
<dbReference type="PRINTS" id="PR01270">
    <property type="entry name" value="HDASUPER"/>
</dbReference>
<reference evidence="2" key="1">
    <citation type="journal article" date="2020" name="mSystems">
        <title>Genome- and Community-Level Interaction Insights into Carbon Utilization and Element Cycling Functions of Hydrothermarchaeota in Hydrothermal Sediment.</title>
        <authorList>
            <person name="Zhou Z."/>
            <person name="Liu Y."/>
            <person name="Xu W."/>
            <person name="Pan J."/>
            <person name="Luo Z.H."/>
            <person name="Li M."/>
        </authorList>
    </citation>
    <scope>NUCLEOTIDE SEQUENCE [LARGE SCALE GENOMIC DNA]</scope>
    <source>
        <strain evidence="2">HyVt-185</strain>
    </source>
</reference>
<accession>A0A7C1B8X3</accession>
<proteinExistence type="predicted"/>
<dbReference type="GO" id="GO:0040029">
    <property type="term" value="P:epigenetic regulation of gene expression"/>
    <property type="evidence" value="ECO:0007669"/>
    <property type="project" value="TreeGrafter"/>
</dbReference>
<evidence type="ECO:0000313" key="2">
    <source>
        <dbReference type="EMBL" id="HDM36181.1"/>
    </source>
</evidence>
<name>A0A7C1B8X3_9EURY</name>
<dbReference type="SUPFAM" id="SSF52768">
    <property type="entry name" value="Arginase/deacetylase"/>
    <property type="match status" value="1"/>
</dbReference>
<dbReference type="EMBL" id="DQZR01000122">
    <property type="protein sequence ID" value="HDM36181.1"/>
    <property type="molecule type" value="Genomic_DNA"/>
</dbReference>
<gene>
    <name evidence="2" type="ORF">ENG09_02855</name>
</gene>
<dbReference type="InterPro" id="IPR023801">
    <property type="entry name" value="His_deacetylse_dom"/>
</dbReference>
<dbReference type="InterPro" id="IPR037138">
    <property type="entry name" value="His_deacetylse_dom_sf"/>
</dbReference>
<dbReference type="InterPro" id="IPR000286">
    <property type="entry name" value="HDACs"/>
</dbReference>
<dbReference type="GO" id="GO:0004407">
    <property type="term" value="F:histone deacetylase activity"/>
    <property type="evidence" value="ECO:0007669"/>
    <property type="project" value="TreeGrafter"/>
</dbReference>
<dbReference type="Pfam" id="PF00850">
    <property type="entry name" value="Hist_deacetyl"/>
    <property type="match status" value="1"/>
</dbReference>
<protein>
    <submittedName>
        <fullName evidence="2">Histone deacetylase</fullName>
    </submittedName>
</protein>
<dbReference type="Gene3D" id="3.40.800.20">
    <property type="entry name" value="Histone deacetylase domain"/>
    <property type="match status" value="1"/>
</dbReference>
<comment type="caution">
    <text evidence="2">The sequence shown here is derived from an EMBL/GenBank/DDBJ whole genome shotgun (WGS) entry which is preliminary data.</text>
</comment>
<sequence length="279" mass="31589">MQTTGVYFHEIFKEASWEIVGERFRNFPEVMEDVLSLPNVTLIRPEKVSEDLLLSVHTPEFLDGIKKRWDYEAACFSVGGCVEASWQVMSGEMRNALVFNLAAGHHASPSHAWGGTYISSIGPAVSNLRKMGINERFAILDTDAHHGDGTRAIFMGDHDVLHVCFCYGSRVEDEGTKIDIDPGWKTSDEEYLELVRQEFVGRVDDFSPSLIFHELGYDTCRGDYGDRGLSPEFFIELVREVKRCAERVCEGRYIVITMGGARRETAEYIFPRIVEVMAE</sequence>
<organism evidence="2">
    <name type="scientific">Candidatus Syntropharchaeum butanivorans</name>
    <dbReference type="NCBI Taxonomy" id="1839936"/>
    <lineage>
        <taxon>Archaea</taxon>
        <taxon>Methanobacteriati</taxon>
        <taxon>Methanobacteriota</taxon>
        <taxon>Stenosarchaea group</taxon>
        <taxon>Methanomicrobia</taxon>
        <taxon>Methanosarcinales</taxon>
        <taxon>ANME-2 cluster</taxon>
        <taxon>Candidatus Syntropharchaeum</taxon>
    </lineage>
</organism>
<dbReference type="PANTHER" id="PTHR10625">
    <property type="entry name" value="HISTONE DEACETYLASE HDAC1-RELATED"/>
    <property type="match status" value="1"/>
</dbReference>
<evidence type="ECO:0000259" key="1">
    <source>
        <dbReference type="Pfam" id="PF00850"/>
    </source>
</evidence>
<dbReference type="Proteomes" id="UP000885863">
    <property type="component" value="Unassembled WGS sequence"/>
</dbReference>